<dbReference type="PANTHER" id="PTHR46696:SF1">
    <property type="entry name" value="CYTOCHROME P450 YJIB-RELATED"/>
    <property type="match status" value="1"/>
</dbReference>
<dbReference type="PRINTS" id="PR00359">
    <property type="entry name" value="BP450"/>
</dbReference>
<reference evidence="4" key="1">
    <citation type="journal article" date="2019" name="Int. J. Syst. Evol. Microbiol.">
        <title>The Global Catalogue of Microorganisms (GCM) 10K type strain sequencing project: providing services to taxonomists for standard genome sequencing and annotation.</title>
        <authorList>
            <consortium name="The Broad Institute Genomics Platform"/>
            <consortium name="The Broad Institute Genome Sequencing Center for Infectious Disease"/>
            <person name="Wu L."/>
            <person name="Ma J."/>
        </authorList>
    </citation>
    <scope>NUCLEOTIDE SEQUENCE [LARGE SCALE GENOMIC DNA]</scope>
    <source>
        <strain evidence="4">JCM 10083</strain>
    </source>
</reference>
<comment type="similarity">
    <text evidence="1 2">Belongs to the cytochrome P450 family.</text>
</comment>
<evidence type="ECO:0000313" key="3">
    <source>
        <dbReference type="EMBL" id="MFC7602310.1"/>
    </source>
</evidence>
<gene>
    <name evidence="3" type="ORF">ACFQVD_19605</name>
</gene>
<evidence type="ECO:0000313" key="4">
    <source>
        <dbReference type="Proteomes" id="UP001596514"/>
    </source>
</evidence>
<dbReference type="PANTHER" id="PTHR46696">
    <property type="entry name" value="P450, PUTATIVE (EUROFUNG)-RELATED"/>
    <property type="match status" value="1"/>
</dbReference>
<keyword evidence="2" id="KW-0503">Monooxygenase</keyword>
<dbReference type="InterPro" id="IPR002397">
    <property type="entry name" value="Cyt_P450_B"/>
</dbReference>
<keyword evidence="2" id="KW-0560">Oxidoreductase</keyword>
<comment type="caution">
    <text evidence="3">The sequence shown here is derived from an EMBL/GenBank/DDBJ whole genome shotgun (WGS) entry which is preliminary data.</text>
</comment>
<dbReference type="RefSeq" id="WP_343976351.1">
    <property type="nucleotide sequence ID" value="NZ_BAAAGK010000138.1"/>
</dbReference>
<keyword evidence="2" id="KW-0408">Iron</keyword>
<accession>A0ABW2T100</accession>
<dbReference type="Proteomes" id="UP001596514">
    <property type="component" value="Unassembled WGS sequence"/>
</dbReference>
<dbReference type="PROSITE" id="PS00086">
    <property type="entry name" value="CYTOCHROME_P450"/>
    <property type="match status" value="1"/>
</dbReference>
<proteinExistence type="inferred from homology"/>
<protein>
    <submittedName>
        <fullName evidence="3">Cytochrome P450</fullName>
    </submittedName>
</protein>
<name>A0ABW2T100_9ACTN</name>
<keyword evidence="2" id="KW-0349">Heme</keyword>
<organism evidence="3 4">
    <name type="scientific">Streptosporangium amethystogenes subsp. fukuiense</name>
    <dbReference type="NCBI Taxonomy" id="698418"/>
    <lineage>
        <taxon>Bacteria</taxon>
        <taxon>Bacillati</taxon>
        <taxon>Actinomycetota</taxon>
        <taxon>Actinomycetes</taxon>
        <taxon>Streptosporangiales</taxon>
        <taxon>Streptosporangiaceae</taxon>
        <taxon>Streptosporangium</taxon>
    </lineage>
</organism>
<dbReference type="Pfam" id="PF00067">
    <property type="entry name" value="p450"/>
    <property type="match status" value="1"/>
</dbReference>
<dbReference type="SUPFAM" id="SSF48264">
    <property type="entry name" value="Cytochrome P450"/>
    <property type="match status" value="1"/>
</dbReference>
<evidence type="ECO:0000256" key="2">
    <source>
        <dbReference type="RuleBase" id="RU000461"/>
    </source>
</evidence>
<evidence type="ECO:0000256" key="1">
    <source>
        <dbReference type="ARBA" id="ARBA00010617"/>
    </source>
</evidence>
<dbReference type="InterPro" id="IPR001128">
    <property type="entry name" value="Cyt_P450"/>
</dbReference>
<dbReference type="EMBL" id="JBHTEE010000001">
    <property type="protein sequence ID" value="MFC7602310.1"/>
    <property type="molecule type" value="Genomic_DNA"/>
</dbReference>
<dbReference type="InterPro" id="IPR036396">
    <property type="entry name" value="Cyt_P450_sf"/>
</dbReference>
<dbReference type="InterPro" id="IPR017972">
    <property type="entry name" value="Cyt_P450_CS"/>
</dbReference>
<dbReference type="Gene3D" id="1.10.630.10">
    <property type="entry name" value="Cytochrome P450"/>
    <property type="match status" value="1"/>
</dbReference>
<keyword evidence="2" id="KW-0479">Metal-binding</keyword>
<sequence>MDIIPEPVDYPFGKPIRLDVDSEYTRCRERPGLTRVRPPYGDDAWLVTRYHDMRSVLRDRRFVRTPPTGGDEARLTALPLQDSILNTDPPQQTRLRRVLAGGLRFNTERIHLLRSIAERRSVTLMAGFADTPPPYDLVGDYIKPLVVEVLCPLIGIPKQDLAIFLNWFEGFASTALAADVVEARVEEISRYTDRLIAARRAEPRDDLVSVLAHALDEEGPDGAPAEDGGLAEAEIKELVNDILLAVDNVSTQLTNAFYLLLTSPGKLEELRADPGLIPAAVDELIRYAPFPSHVTFARYATEDVEVGGTLVRAGEQVLPALPSGNRDPSVFADPGELDFHRGANPHLSFGYGTHHCMGAPLVRMLIGVAISSLSEGPPMRLAVSDDELPWRSDLLIRRVETLPVTR</sequence>
<keyword evidence="4" id="KW-1185">Reference proteome</keyword>